<organism evidence="2 3">
    <name type="scientific">Paludibacterium paludis</name>
    <dbReference type="NCBI Taxonomy" id="1225769"/>
    <lineage>
        <taxon>Bacteria</taxon>
        <taxon>Pseudomonadati</taxon>
        <taxon>Pseudomonadota</taxon>
        <taxon>Betaproteobacteria</taxon>
        <taxon>Neisseriales</taxon>
        <taxon>Chromobacteriaceae</taxon>
        <taxon>Paludibacterium</taxon>
    </lineage>
</organism>
<evidence type="ECO:0000313" key="2">
    <source>
        <dbReference type="EMBL" id="GGY20973.1"/>
    </source>
</evidence>
<dbReference type="Pfam" id="PF12697">
    <property type="entry name" value="Abhydrolase_6"/>
    <property type="match status" value="1"/>
</dbReference>
<dbReference type="InterPro" id="IPR000073">
    <property type="entry name" value="AB_hydrolase_1"/>
</dbReference>
<dbReference type="Gene3D" id="3.40.50.1820">
    <property type="entry name" value="alpha/beta hydrolase"/>
    <property type="match status" value="1"/>
</dbReference>
<dbReference type="AlphaFoldDB" id="A0A918UAW4"/>
<name>A0A918UAW4_9NEIS</name>
<proteinExistence type="predicted"/>
<gene>
    <name evidence="2" type="ORF">GCM10011289_25790</name>
</gene>
<dbReference type="InterPro" id="IPR029058">
    <property type="entry name" value="AB_hydrolase_fold"/>
</dbReference>
<protein>
    <submittedName>
        <fullName evidence="2">Alpha/beta hydrolase</fullName>
    </submittedName>
</protein>
<dbReference type="InterPro" id="IPR050228">
    <property type="entry name" value="Carboxylesterase_BioH"/>
</dbReference>
<dbReference type="PANTHER" id="PTHR43194">
    <property type="entry name" value="HYDROLASE ALPHA/BETA FOLD FAMILY"/>
    <property type="match status" value="1"/>
</dbReference>
<accession>A0A918UAW4</accession>
<evidence type="ECO:0000313" key="3">
    <source>
        <dbReference type="Proteomes" id="UP000645257"/>
    </source>
</evidence>
<feature type="domain" description="AB hydrolase-1" evidence="1">
    <location>
        <begin position="3"/>
        <end position="248"/>
    </location>
</feature>
<reference evidence="2" key="2">
    <citation type="submission" date="2020-09" db="EMBL/GenBank/DDBJ databases">
        <authorList>
            <person name="Sun Q."/>
            <person name="Kim S."/>
        </authorList>
    </citation>
    <scope>NUCLEOTIDE SEQUENCE</scope>
    <source>
        <strain evidence="2">KCTC 32182</strain>
    </source>
</reference>
<dbReference type="GO" id="GO:0016787">
    <property type="term" value="F:hydrolase activity"/>
    <property type="evidence" value="ECO:0007669"/>
    <property type="project" value="UniProtKB-KW"/>
</dbReference>
<dbReference type="Proteomes" id="UP000645257">
    <property type="component" value="Unassembled WGS sequence"/>
</dbReference>
<evidence type="ECO:0000259" key="1">
    <source>
        <dbReference type="Pfam" id="PF12697"/>
    </source>
</evidence>
<keyword evidence="2" id="KW-0378">Hydrolase</keyword>
<dbReference type="PANTHER" id="PTHR43194:SF2">
    <property type="entry name" value="PEROXISOMAL MEMBRANE PROTEIN LPX1"/>
    <property type="match status" value="1"/>
</dbReference>
<comment type="caution">
    <text evidence="2">The sequence shown here is derived from an EMBL/GenBank/DDBJ whole genome shotgun (WGS) entry which is preliminary data.</text>
</comment>
<keyword evidence="3" id="KW-1185">Reference proteome</keyword>
<dbReference type="EMBL" id="BMYX01000015">
    <property type="protein sequence ID" value="GGY20973.1"/>
    <property type="molecule type" value="Genomic_DNA"/>
</dbReference>
<sequence>MHFAHANSFPASTYRKMLARLGEHHHVGFMDTIGHDPAFPVTDGWPYLVDEAIQYIEEHYDAPVIGVGHSLGGIVLFYASIRRPDLFHALIILDSPLMGPFRSAGIWFAKRLGFIDRVTPGGNTLRRRDNWADVEMVRDYFARKSLFARFDADCLTDYAQAGTIATESGGRRLKFRPHVEHAIYCTLPHDYPKYRGRLSVPALFIAGAESDVLGERDIRWMRRHFAIEVDTQGGSHLFPLEHPVETADRILEWIPRLLGPRR</sequence>
<dbReference type="SUPFAM" id="SSF53474">
    <property type="entry name" value="alpha/beta-Hydrolases"/>
    <property type="match status" value="1"/>
</dbReference>
<reference evidence="2" key="1">
    <citation type="journal article" date="2014" name="Int. J. Syst. Evol. Microbiol.">
        <title>Complete genome sequence of Corynebacterium casei LMG S-19264T (=DSM 44701T), isolated from a smear-ripened cheese.</title>
        <authorList>
            <consortium name="US DOE Joint Genome Institute (JGI-PGF)"/>
            <person name="Walter F."/>
            <person name="Albersmeier A."/>
            <person name="Kalinowski J."/>
            <person name="Ruckert C."/>
        </authorList>
    </citation>
    <scope>NUCLEOTIDE SEQUENCE</scope>
    <source>
        <strain evidence="2">KCTC 32182</strain>
    </source>
</reference>